<organism evidence="4 5">
    <name type="scientific">Cercophora scortea</name>
    <dbReference type="NCBI Taxonomy" id="314031"/>
    <lineage>
        <taxon>Eukaryota</taxon>
        <taxon>Fungi</taxon>
        <taxon>Dikarya</taxon>
        <taxon>Ascomycota</taxon>
        <taxon>Pezizomycotina</taxon>
        <taxon>Sordariomycetes</taxon>
        <taxon>Sordariomycetidae</taxon>
        <taxon>Sordariales</taxon>
        <taxon>Lasiosphaeriaceae</taxon>
        <taxon>Cercophora</taxon>
    </lineage>
</organism>
<dbReference type="Gene3D" id="3.40.50.300">
    <property type="entry name" value="P-loop containing nucleotide triphosphate hydrolases"/>
    <property type="match status" value="1"/>
</dbReference>
<evidence type="ECO:0000313" key="5">
    <source>
        <dbReference type="Proteomes" id="UP001286456"/>
    </source>
</evidence>
<dbReference type="InterPro" id="IPR010488">
    <property type="entry name" value="Zeta_toxin_domain"/>
</dbReference>
<dbReference type="AlphaFoldDB" id="A0AAE0IYC6"/>
<evidence type="ECO:0000256" key="1">
    <source>
        <dbReference type="ARBA" id="ARBA00022741"/>
    </source>
</evidence>
<feature type="domain" description="Zeta toxin" evidence="3">
    <location>
        <begin position="1"/>
        <end position="118"/>
    </location>
</feature>
<comment type="caution">
    <text evidence="4">The sequence shown here is derived from an EMBL/GenBank/DDBJ whole genome shotgun (WGS) entry which is preliminary data.</text>
</comment>
<keyword evidence="2" id="KW-0067">ATP-binding</keyword>
<proteinExistence type="predicted"/>
<keyword evidence="5" id="KW-1185">Reference proteome</keyword>
<reference evidence="4" key="2">
    <citation type="submission" date="2023-06" db="EMBL/GenBank/DDBJ databases">
        <authorList>
            <consortium name="Lawrence Berkeley National Laboratory"/>
            <person name="Haridas S."/>
            <person name="Hensen N."/>
            <person name="Bonometti L."/>
            <person name="Westerberg I."/>
            <person name="Brannstrom I.O."/>
            <person name="Guillou S."/>
            <person name="Cros-Aarteil S."/>
            <person name="Calhoun S."/>
            <person name="Kuo A."/>
            <person name="Mondo S."/>
            <person name="Pangilinan J."/>
            <person name="Riley R."/>
            <person name="Labutti K."/>
            <person name="Andreopoulos B."/>
            <person name="Lipzen A."/>
            <person name="Chen C."/>
            <person name="Yanf M."/>
            <person name="Daum C."/>
            <person name="Ng V."/>
            <person name="Clum A."/>
            <person name="Steindorff A."/>
            <person name="Ohm R."/>
            <person name="Martin F."/>
            <person name="Silar P."/>
            <person name="Natvig D."/>
            <person name="Lalanne C."/>
            <person name="Gautier V."/>
            <person name="Ament-Velasquez S.L."/>
            <person name="Kruys A."/>
            <person name="Hutchinson M.I."/>
            <person name="Powell A.J."/>
            <person name="Barry K."/>
            <person name="Miller A.N."/>
            <person name="Grigoriev I.V."/>
            <person name="Debuchy R."/>
            <person name="Gladieux P."/>
            <person name="Thoren M.H."/>
            <person name="Johannesson H."/>
        </authorList>
    </citation>
    <scope>NUCLEOTIDE SEQUENCE</scope>
    <source>
        <strain evidence="4">SMH4131-1</strain>
    </source>
</reference>
<evidence type="ECO:0000256" key="2">
    <source>
        <dbReference type="ARBA" id="ARBA00022840"/>
    </source>
</evidence>
<sequence>MACSLAAEHNLNALVESACRHPDDFAKLATIFHDAGYSVRVAVLAVPSPLSRLGILVRYYTNLPEAQSRGLPLRLTPTKVHDESYAGLGPAAKFIDEGGVVDSVVVVRRGNLLVYGNERRDGVVDVLERERRRGLSAEERAVARRDVAALRALGDGRVDELVGEVEGLLLQGTGEEDGEDEGEEGEGLELLDAERFVWGGRA</sequence>
<evidence type="ECO:0000259" key="3">
    <source>
        <dbReference type="Pfam" id="PF06414"/>
    </source>
</evidence>
<reference evidence="4" key="1">
    <citation type="journal article" date="2023" name="Mol. Phylogenet. Evol.">
        <title>Genome-scale phylogeny and comparative genomics of the fungal order Sordariales.</title>
        <authorList>
            <person name="Hensen N."/>
            <person name="Bonometti L."/>
            <person name="Westerberg I."/>
            <person name="Brannstrom I.O."/>
            <person name="Guillou S."/>
            <person name="Cros-Aarteil S."/>
            <person name="Calhoun S."/>
            <person name="Haridas S."/>
            <person name="Kuo A."/>
            <person name="Mondo S."/>
            <person name="Pangilinan J."/>
            <person name="Riley R."/>
            <person name="LaButti K."/>
            <person name="Andreopoulos B."/>
            <person name="Lipzen A."/>
            <person name="Chen C."/>
            <person name="Yan M."/>
            <person name="Daum C."/>
            <person name="Ng V."/>
            <person name="Clum A."/>
            <person name="Steindorff A."/>
            <person name="Ohm R.A."/>
            <person name="Martin F."/>
            <person name="Silar P."/>
            <person name="Natvig D.O."/>
            <person name="Lalanne C."/>
            <person name="Gautier V."/>
            <person name="Ament-Velasquez S.L."/>
            <person name="Kruys A."/>
            <person name="Hutchinson M.I."/>
            <person name="Powell A.J."/>
            <person name="Barry K."/>
            <person name="Miller A.N."/>
            <person name="Grigoriev I.V."/>
            <person name="Debuchy R."/>
            <person name="Gladieux P."/>
            <person name="Hiltunen Thoren M."/>
            <person name="Johannesson H."/>
        </authorList>
    </citation>
    <scope>NUCLEOTIDE SEQUENCE</scope>
    <source>
        <strain evidence="4">SMH4131-1</strain>
    </source>
</reference>
<keyword evidence="1" id="KW-0547">Nucleotide-binding</keyword>
<evidence type="ECO:0000313" key="4">
    <source>
        <dbReference type="EMBL" id="KAK3333548.1"/>
    </source>
</evidence>
<dbReference type="EMBL" id="JAUEPO010000002">
    <property type="protein sequence ID" value="KAK3333548.1"/>
    <property type="molecule type" value="Genomic_DNA"/>
</dbReference>
<dbReference type="GO" id="GO:0005524">
    <property type="term" value="F:ATP binding"/>
    <property type="evidence" value="ECO:0007669"/>
    <property type="project" value="UniProtKB-KW"/>
</dbReference>
<gene>
    <name evidence="4" type="ORF">B0T19DRAFT_418411</name>
</gene>
<accession>A0AAE0IYC6</accession>
<name>A0AAE0IYC6_9PEZI</name>
<dbReference type="Pfam" id="PF06414">
    <property type="entry name" value="Zeta_toxin"/>
    <property type="match status" value="1"/>
</dbReference>
<protein>
    <submittedName>
        <fullName evidence="4">Zeta toxin-domain-containing protein</fullName>
    </submittedName>
</protein>
<dbReference type="GO" id="GO:0016301">
    <property type="term" value="F:kinase activity"/>
    <property type="evidence" value="ECO:0007669"/>
    <property type="project" value="InterPro"/>
</dbReference>
<dbReference type="Proteomes" id="UP001286456">
    <property type="component" value="Unassembled WGS sequence"/>
</dbReference>
<dbReference type="InterPro" id="IPR027417">
    <property type="entry name" value="P-loop_NTPase"/>
</dbReference>